<dbReference type="FunFam" id="3.40.50.10140:FF:000007">
    <property type="entry name" value="Disease resistance protein (TIR-NBS-LRR class)"/>
    <property type="match status" value="1"/>
</dbReference>
<dbReference type="PROSITE" id="PS50104">
    <property type="entry name" value="TIR"/>
    <property type="match status" value="1"/>
</dbReference>
<name>A0A0D3BKV6_BRAOL</name>
<dbReference type="PANTHER" id="PTHR32009">
    <property type="entry name" value="TMV RESISTANCE PROTEIN N-LIKE"/>
    <property type="match status" value="1"/>
</dbReference>
<dbReference type="HOGENOM" id="CLU_001561_3_3_1"/>
<dbReference type="eggNOG" id="ENOG502QQJE">
    <property type="taxonomic scope" value="Eukaryota"/>
</dbReference>
<organism evidence="4 5">
    <name type="scientific">Brassica oleracea var. oleracea</name>
    <dbReference type="NCBI Taxonomy" id="109376"/>
    <lineage>
        <taxon>Eukaryota</taxon>
        <taxon>Viridiplantae</taxon>
        <taxon>Streptophyta</taxon>
        <taxon>Embryophyta</taxon>
        <taxon>Tracheophyta</taxon>
        <taxon>Spermatophyta</taxon>
        <taxon>Magnoliopsida</taxon>
        <taxon>eudicotyledons</taxon>
        <taxon>Gunneridae</taxon>
        <taxon>Pentapetalae</taxon>
        <taxon>rosids</taxon>
        <taxon>malvids</taxon>
        <taxon>Brassicales</taxon>
        <taxon>Brassicaceae</taxon>
        <taxon>Brassiceae</taxon>
        <taxon>Brassica</taxon>
    </lineage>
</organism>
<keyword evidence="1" id="KW-0520">NAD</keyword>
<keyword evidence="5" id="KW-1185">Reference proteome</keyword>
<dbReference type="InterPro" id="IPR035897">
    <property type="entry name" value="Toll_tir_struct_dom_sf"/>
</dbReference>
<feature type="compositionally biased region" description="Pro residues" evidence="2">
    <location>
        <begin position="33"/>
        <end position="48"/>
    </location>
</feature>
<dbReference type="EnsemblPlants" id="Bo3g164030.1">
    <property type="protein sequence ID" value="Bo3g164030.1"/>
    <property type="gene ID" value="Bo3g164030"/>
</dbReference>
<reference evidence="4 5" key="1">
    <citation type="journal article" date="2014" name="Genome Biol.">
        <title>Transcriptome and methylome profiling reveals relics of genome dominance in the mesopolyploid Brassica oleracea.</title>
        <authorList>
            <person name="Parkin I.A."/>
            <person name="Koh C."/>
            <person name="Tang H."/>
            <person name="Robinson S.J."/>
            <person name="Kagale S."/>
            <person name="Clarke W.E."/>
            <person name="Town C.D."/>
            <person name="Nixon J."/>
            <person name="Krishnakumar V."/>
            <person name="Bidwell S.L."/>
            <person name="Denoeud F."/>
            <person name="Belcram H."/>
            <person name="Links M.G."/>
            <person name="Just J."/>
            <person name="Clarke C."/>
            <person name="Bender T."/>
            <person name="Huebert T."/>
            <person name="Mason A.S."/>
            <person name="Pires J.C."/>
            <person name="Barker G."/>
            <person name="Moore J."/>
            <person name="Walley P.G."/>
            <person name="Manoli S."/>
            <person name="Batley J."/>
            <person name="Edwards D."/>
            <person name="Nelson M.N."/>
            <person name="Wang X."/>
            <person name="Paterson A.H."/>
            <person name="King G."/>
            <person name="Bancroft I."/>
            <person name="Chalhoub B."/>
            <person name="Sharpe A.G."/>
        </authorList>
    </citation>
    <scope>NUCLEOTIDE SEQUENCE</scope>
    <source>
        <strain evidence="4 5">cv. TO1000</strain>
    </source>
</reference>
<dbReference type="InterPro" id="IPR000157">
    <property type="entry name" value="TIR_dom"/>
</dbReference>
<dbReference type="Proteomes" id="UP000032141">
    <property type="component" value="Chromosome C3"/>
</dbReference>
<evidence type="ECO:0000256" key="1">
    <source>
        <dbReference type="ARBA" id="ARBA00023027"/>
    </source>
</evidence>
<evidence type="ECO:0000313" key="5">
    <source>
        <dbReference type="Proteomes" id="UP000032141"/>
    </source>
</evidence>
<evidence type="ECO:0000256" key="2">
    <source>
        <dbReference type="SAM" id="MobiDB-lite"/>
    </source>
</evidence>
<dbReference type="Gene3D" id="3.40.50.10140">
    <property type="entry name" value="Toll/interleukin-1 receptor homology (TIR) domain"/>
    <property type="match status" value="1"/>
</dbReference>
<feature type="compositionally biased region" description="Low complexity" evidence="2">
    <location>
        <begin position="49"/>
        <end position="73"/>
    </location>
</feature>
<dbReference type="SUPFAM" id="SSF52200">
    <property type="entry name" value="Toll/Interleukin receptor TIR domain"/>
    <property type="match status" value="1"/>
</dbReference>
<accession>A0A0D3BKV6</accession>
<feature type="compositionally biased region" description="Basic residues" evidence="2">
    <location>
        <begin position="1"/>
        <end position="10"/>
    </location>
</feature>
<dbReference type="OMA" id="QSHIGEM"/>
<protein>
    <recommendedName>
        <fullName evidence="3">TIR domain-containing protein</fullName>
    </recommendedName>
</protein>
<dbReference type="Pfam" id="PF01582">
    <property type="entry name" value="TIR"/>
    <property type="match status" value="1"/>
</dbReference>
<evidence type="ECO:0000313" key="4">
    <source>
        <dbReference type="EnsemblPlants" id="Bo3g164030.1"/>
    </source>
</evidence>
<feature type="region of interest" description="Disordered" evidence="2">
    <location>
        <begin position="1"/>
        <end position="75"/>
    </location>
</feature>
<dbReference type="PANTHER" id="PTHR32009:SF140">
    <property type="entry name" value="TIR DOMAIN-CONTAINING PROTEIN"/>
    <property type="match status" value="1"/>
</dbReference>
<dbReference type="AlphaFoldDB" id="A0A0D3BKV6"/>
<dbReference type="SMART" id="SM00255">
    <property type="entry name" value="TIR"/>
    <property type="match status" value="1"/>
</dbReference>
<reference evidence="4" key="2">
    <citation type="submission" date="2015-03" db="UniProtKB">
        <authorList>
            <consortium name="EnsemblPlants"/>
        </authorList>
    </citation>
    <scope>IDENTIFICATION</scope>
</reference>
<sequence>MVEKRKKRKGHELSNPARKKIRVQNQTQIQVPSSPPPSLSPSSPPCPSSLPSSLSPSSHPSSLSLSSAPSSSSHNWTNDVFPSFRGEDVRIGFLSHIQKEFRRKGITPFIDNEIRRGESIGPELIRAIRGSKIAIILLSRNYASSKWCLDELVEIMKCKEELGQTVIPVFYKLDPSDVKKLRGYFGKVFEKTCEGKSKEDTEKWRHALEKVATIAGYDSST</sequence>
<evidence type="ECO:0000259" key="3">
    <source>
        <dbReference type="PROSITE" id="PS50104"/>
    </source>
</evidence>
<dbReference type="GO" id="GO:0007165">
    <property type="term" value="P:signal transduction"/>
    <property type="evidence" value="ECO:0007669"/>
    <property type="project" value="InterPro"/>
</dbReference>
<dbReference type="Gramene" id="Bo3g164030.1">
    <property type="protein sequence ID" value="Bo3g164030.1"/>
    <property type="gene ID" value="Bo3g164030"/>
</dbReference>
<feature type="domain" description="TIR" evidence="3">
    <location>
        <begin position="76"/>
        <end position="221"/>
    </location>
</feature>
<dbReference type="STRING" id="109376.A0A0D3BKV6"/>
<proteinExistence type="predicted"/>